<dbReference type="InterPro" id="IPR007560">
    <property type="entry name" value="Restrct_endonuc_IV_Mrr"/>
</dbReference>
<organism evidence="3 4">
    <name type="scientific">Xanthomonas hortorum</name>
    <dbReference type="NCBI Taxonomy" id="56454"/>
    <lineage>
        <taxon>Bacteria</taxon>
        <taxon>Pseudomonadati</taxon>
        <taxon>Pseudomonadota</taxon>
        <taxon>Gammaproteobacteria</taxon>
        <taxon>Lysobacterales</taxon>
        <taxon>Lysobacteraceae</taxon>
        <taxon>Xanthomonas</taxon>
    </lineage>
</organism>
<dbReference type="Pfam" id="PF04471">
    <property type="entry name" value="Mrr_cat"/>
    <property type="match status" value="1"/>
</dbReference>
<reference evidence="3" key="1">
    <citation type="submission" date="2022-10" db="EMBL/GenBank/DDBJ databases">
        <title>Complete genome sequence resource for Xanthomonas hortorum isolated from Greek Oregano.</title>
        <authorList>
            <person name="Gonzalez-Tobon J."/>
            <person name="Helmann T.C."/>
            <person name="Daughtrey M."/>
            <person name="Stodghill P.V."/>
            <person name="Filiatrault M.J."/>
        </authorList>
    </citation>
    <scope>NUCLEOTIDE SEQUENCE</scope>
    <source>
        <strain evidence="3">Oregano 108</strain>
    </source>
</reference>
<keyword evidence="1" id="KW-0472">Membrane</keyword>
<gene>
    <name evidence="3" type="ORF">OEG85_00440</name>
</gene>
<dbReference type="GO" id="GO:0004519">
    <property type="term" value="F:endonuclease activity"/>
    <property type="evidence" value="ECO:0007669"/>
    <property type="project" value="UniProtKB-KW"/>
</dbReference>
<dbReference type="AlphaFoldDB" id="A0AA47EUD7"/>
<accession>A0AA47EUD7</accession>
<dbReference type="GO" id="GO:0003677">
    <property type="term" value="F:DNA binding"/>
    <property type="evidence" value="ECO:0007669"/>
    <property type="project" value="InterPro"/>
</dbReference>
<evidence type="ECO:0000256" key="1">
    <source>
        <dbReference type="SAM" id="Phobius"/>
    </source>
</evidence>
<evidence type="ECO:0000313" key="3">
    <source>
        <dbReference type="EMBL" id="WAH64513.1"/>
    </source>
</evidence>
<feature type="transmembrane region" description="Helical" evidence="1">
    <location>
        <begin position="20"/>
        <end position="44"/>
    </location>
</feature>
<dbReference type="GO" id="GO:0009307">
    <property type="term" value="P:DNA restriction-modification system"/>
    <property type="evidence" value="ECO:0007669"/>
    <property type="project" value="InterPro"/>
</dbReference>
<keyword evidence="1" id="KW-0812">Transmembrane</keyword>
<keyword evidence="1" id="KW-1133">Transmembrane helix</keyword>
<name>A0AA47EUD7_9XANT</name>
<protein>
    <submittedName>
        <fullName evidence="3">Restriction endonuclease</fullName>
    </submittedName>
</protein>
<proteinExistence type="predicted"/>
<keyword evidence="3" id="KW-0255">Endonuclease</keyword>
<dbReference type="InterPro" id="IPR011335">
    <property type="entry name" value="Restrct_endonuc-II-like"/>
</dbReference>
<dbReference type="EMBL" id="CP107241">
    <property type="protein sequence ID" value="WAH64513.1"/>
    <property type="molecule type" value="Genomic_DNA"/>
</dbReference>
<dbReference type="RefSeq" id="WP_268213537.1">
    <property type="nucleotide sequence ID" value="NZ_CP107241.1"/>
</dbReference>
<dbReference type="Proteomes" id="UP001164737">
    <property type="component" value="Chromosome"/>
</dbReference>
<evidence type="ECO:0000259" key="2">
    <source>
        <dbReference type="Pfam" id="PF04471"/>
    </source>
</evidence>
<sequence length="165" mass="18027">MLWLLSHQSGPIAQSFNQGISAVLASIAWVMFAKCCVAALASLVCTYQRCKPLDTHTTLESLAANGWCEFELLVFEAFCLQGNALDESGLGGADGVIDLILRKDGSRTLVQCKQWKRQQVGVSVGCEMHGLLAHHNADAVNTVCSAPYPKDDERFAQGSYFCRQR</sequence>
<keyword evidence="3" id="KW-0378">Hydrolase</keyword>
<keyword evidence="3" id="KW-0540">Nuclease</keyword>
<dbReference type="SUPFAM" id="SSF52980">
    <property type="entry name" value="Restriction endonuclease-like"/>
    <property type="match status" value="1"/>
</dbReference>
<feature type="domain" description="Restriction endonuclease type IV Mrr" evidence="2">
    <location>
        <begin position="66"/>
        <end position="157"/>
    </location>
</feature>
<evidence type="ECO:0000313" key="4">
    <source>
        <dbReference type="Proteomes" id="UP001164737"/>
    </source>
</evidence>